<evidence type="ECO:0000313" key="3">
    <source>
        <dbReference type="Proteomes" id="UP001183202"/>
    </source>
</evidence>
<name>A0ABU2NI74_9PSEU</name>
<reference evidence="3" key="1">
    <citation type="submission" date="2023-07" db="EMBL/GenBank/DDBJ databases">
        <title>30 novel species of actinomycetes from the DSMZ collection.</title>
        <authorList>
            <person name="Nouioui I."/>
        </authorList>
    </citation>
    <scope>NUCLEOTIDE SEQUENCE [LARGE SCALE GENOMIC DNA]</scope>
    <source>
        <strain evidence="3">DSM 45834</strain>
    </source>
</reference>
<organism evidence="2 3">
    <name type="scientific">Pseudonocardia charpentierae</name>
    <dbReference type="NCBI Taxonomy" id="3075545"/>
    <lineage>
        <taxon>Bacteria</taxon>
        <taxon>Bacillati</taxon>
        <taxon>Actinomycetota</taxon>
        <taxon>Actinomycetes</taxon>
        <taxon>Pseudonocardiales</taxon>
        <taxon>Pseudonocardiaceae</taxon>
        <taxon>Pseudonocardia</taxon>
    </lineage>
</organism>
<gene>
    <name evidence="2" type="ORF">RM445_26955</name>
</gene>
<sequence>MTVPRDPHNPAYDDRPNAEPTMAARNTQPVSTGPTAAPASRSVVSPAPTASPESAPRRTGEGTESGSGGKVTAAALIAGAAALANKLRKEAPKKAREVREKRVAGRCVILTEVSGRPVALGPYRDEQAAREDLTRVTGAPRVVELKSHAAYFGSPDSDRANTP</sequence>
<feature type="region of interest" description="Disordered" evidence="1">
    <location>
        <begin position="1"/>
        <end position="71"/>
    </location>
</feature>
<keyword evidence="3" id="KW-1185">Reference proteome</keyword>
<dbReference type="EMBL" id="JAVREJ010000027">
    <property type="protein sequence ID" value="MDT0353158.1"/>
    <property type="molecule type" value="Genomic_DNA"/>
</dbReference>
<evidence type="ECO:0000256" key="1">
    <source>
        <dbReference type="SAM" id="MobiDB-lite"/>
    </source>
</evidence>
<dbReference type="Proteomes" id="UP001183202">
    <property type="component" value="Unassembled WGS sequence"/>
</dbReference>
<feature type="compositionally biased region" description="Basic and acidic residues" evidence="1">
    <location>
        <begin position="1"/>
        <end position="17"/>
    </location>
</feature>
<comment type="caution">
    <text evidence="2">The sequence shown here is derived from an EMBL/GenBank/DDBJ whole genome shotgun (WGS) entry which is preliminary data.</text>
</comment>
<proteinExistence type="predicted"/>
<protein>
    <recommendedName>
        <fullName evidence="4">SPOR domain-containing protein</fullName>
    </recommendedName>
</protein>
<dbReference type="RefSeq" id="WP_311559674.1">
    <property type="nucleotide sequence ID" value="NZ_JAVREJ010000027.1"/>
</dbReference>
<evidence type="ECO:0000313" key="2">
    <source>
        <dbReference type="EMBL" id="MDT0353158.1"/>
    </source>
</evidence>
<feature type="compositionally biased region" description="Polar residues" evidence="1">
    <location>
        <begin position="24"/>
        <end position="33"/>
    </location>
</feature>
<feature type="compositionally biased region" description="Low complexity" evidence="1">
    <location>
        <begin position="34"/>
        <end position="54"/>
    </location>
</feature>
<accession>A0ABU2NI74</accession>
<evidence type="ECO:0008006" key="4">
    <source>
        <dbReference type="Google" id="ProtNLM"/>
    </source>
</evidence>